<keyword evidence="7" id="KW-0282">Flagellum</keyword>
<evidence type="ECO:0000256" key="2">
    <source>
        <dbReference type="ARBA" id="ARBA00008787"/>
    </source>
</evidence>
<evidence type="ECO:0000256" key="1">
    <source>
        <dbReference type="ARBA" id="ARBA00004514"/>
    </source>
</evidence>
<dbReference type="EMBL" id="FNZX01000005">
    <property type="protein sequence ID" value="SEK42689.1"/>
    <property type="molecule type" value="Genomic_DNA"/>
</dbReference>
<evidence type="ECO:0000313" key="7">
    <source>
        <dbReference type="EMBL" id="SEK42689.1"/>
    </source>
</evidence>
<dbReference type="PANTHER" id="PTHR34773">
    <property type="entry name" value="FLAGELLAR SECRETION CHAPERONE FLIS"/>
    <property type="match status" value="1"/>
</dbReference>
<dbReference type="RefSeq" id="WP_044938909.1">
    <property type="nucleotide sequence ID" value="NZ_FNZX01000005.1"/>
</dbReference>
<evidence type="ECO:0000256" key="6">
    <source>
        <dbReference type="PIRNR" id="PIRNR039090"/>
    </source>
</evidence>
<sequence length="137" mass="15617">MTPTNGYDAYAKNRILTASPAELTLMLYEGAIKFCNIAIVACENHDIEKAHINIRKTDRIIEEFELTLDEKYPVAKDFHAVYTYLRSCLRHAMITKDPAQLEEVLKHLRTMRDTWKDVMKLTANGKKLDGTSTNIAG</sequence>
<dbReference type="AlphaFoldDB" id="A0A1H7GXD0"/>
<keyword evidence="3 6" id="KW-0963">Cytoplasm</keyword>
<dbReference type="PANTHER" id="PTHR34773:SF1">
    <property type="entry name" value="FLAGELLAR SECRETION CHAPERONE FLIS"/>
    <property type="match status" value="1"/>
</dbReference>
<dbReference type="GO" id="GO:0005829">
    <property type="term" value="C:cytosol"/>
    <property type="evidence" value="ECO:0007669"/>
    <property type="project" value="UniProtKB-SubCell"/>
</dbReference>
<dbReference type="PIRSF" id="PIRSF039090">
    <property type="entry name" value="Flis"/>
    <property type="match status" value="1"/>
</dbReference>
<organism evidence="7 8">
    <name type="scientific">Pseudobutyrivibrio ruminis</name>
    <dbReference type="NCBI Taxonomy" id="46206"/>
    <lineage>
        <taxon>Bacteria</taxon>
        <taxon>Bacillati</taxon>
        <taxon>Bacillota</taxon>
        <taxon>Clostridia</taxon>
        <taxon>Lachnospirales</taxon>
        <taxon>Lachnospiraceae</taxon>
        <taxon>Pseudobutyrivibrio</taxon>
    </lineage>
</organism>
<dbReference type="SUPFAM" id="SSF101116">
    <property type="entry name" value="Flagellar export chaperone FliS"/>
    <property type="match status" value="1"/>
</dbReference>
<dbReference type="CDD" id="cd16098">
    <property type="entry name" value="FliS"/>
    <property type="match status" value="1"/>
</dbReference>
<keyword evidence="7" id="KW-0966">Cell projection</keyword>
<protein>
    <recommendedName>
        <fullName evidence="6">Flagellar secretion chaperone FliS</fullName>
    </recommendedName>
</protein>
<comment type="similarity">
    <text evidence="2 6">Belongs to the FliS family.</text>
</comment>
<dbReference type="Pfam" id="PF02561">
    <property type="entry name" value="FliS"/>
    <property type="match status" value="1"/>
</dbReference>
<accession>A0A1H7GXD0</accession>
<evidence type="ECO:0000313" key="8">
    <source>
        <dbReference type="Proteomes" id="UP000182321"/>
    </source>
</evidence>
<evidence type="ECO:0000256" key="4">
    <source>
        <dbReference type="ARBA" id="ARBA00022795"/>
    </source>
</evidence>
<dbReference type="InterPro" id="IPR003713">
    <property type="entry name" value="FliS"/>
</dbReference>
<comment type="subcellular location">
    <subcellularLocation>
        <location evidence="1 6">Cytoplasm</location>
        <location evidence="1 6">Cytosol</location>
    </subcellularLocation>
</comment>
<dbReference type="GO" id="GO:0071973">
    <property type="term" value="P:bacterial-type flagellum-dependent cell motility"/>
    <property type="evidence" value="ECO:0007669"/>
    <property type="project" value="TreeGrafter"/>
</dbReference>
<keyword evidence="7" id="KW-0969">Cilium</keyword>
<reference evidence="8" key="1">
    <citation type="submission" date="2016-10" db="EMBL/GenBank/DDBJ databases">
        <authorList>
            <person name="Varghese N."/>
        </authorList>
    </citation>
    <scope>NUCLEOTIDE SEQUENCE [LARGE SCALE GENOMIC DNA]</scope>
    <source>
        <strain evidence="8">ACV-9</strain>
    </source>
</reference>
<proteinExistence type="inferred from homology"/>
<name>A0A1H7GXD0_9FIRM</name>
<dbReference type="Proteomes" id="UP000182321">
    <property type="component" value="Unassembled WGS sequence"/>
</dbReference>
<keyword evidence="8" id="KW-1185">Reference proteome</keyword>
<dbReference type="InterPro" id="IPR036584">
    <property type="entry name" value="FliS_sf"/>
</dbReference>
<dbReference type="eggNOG" id="COG1516">
    <property type="taxonomic scope" value="Bacteria"/>
</dbReference>
<dbReference type="NCBIfam" id="TIGR00208">
    <property type="entry name" value="fliS"/>
    <property type="match status" value="1"/>
</dbReference>
<evidence type="ECO:0000256" key="5">
    <source>
        <dbReference type="ARBA" id="ARBA00023186"/>
    </source>
</evidence>
<evidence type="ECO:0000256" key="3">
    <source>
        <dbReference type="ARBA" id="ARBA00022490"/>
    </source>
</evidence>
<gene>
    <name evidence="7" type="ORF">SAMN02910377_00835</name>
</gene>
<dbReference type="GO" id="GO:0044780">
    <property type="term" value="P:bacterial-type flagellum assembly"/>
    <property type="evidence" value="ECO:0007669"/>
    <property type="project" value="InterPro"/>
</dbReference>
<dbReference type="Gene3D" id="1.20.120.340">
    <property type="entry name" value="Flagellar protein FliS"/>
    <property type="match status" value="1"/>
</dbReference>
<keyword evidence="5" id="KW-0143">Chaperone</keyword>
<keyword evidence="4 6" id="KW-1005">Bacterial flagellum biogenesis</keyword>